<sequence length="321" mass="35565">MEQQDVLVTMEGVKQYFTVKKDRGRKATLYAVDGVDLTIGRGETLGLVGESGCGKSTLGKTLLRLYPLTAGKITFEGEDITQLKGEALRAYRCKAQMIFQDPSSCLNPRRKVLDILMEPFAIHKMYTPEERREKALELCDMVGLSRTYVDRYPHEMSGGQKQRVGIARALALQPKLIVCDEPVSALDVSIQAQVINLLSDLQKQLDLAYLFISHNLSVVEHICQRIGVMYLGRIVELAPAEELYAHPLHPYTQALISAIPTIGESGRERMVLTGDLPSPTAPPSGCAFHTRCPYATDRCRTQAPVLTERSAGHWAACHLVV</sequence>
<dbReference type="FunFam" id="3.40.50.300:FF:000016">
    <property type="entry name" value="Oligopeptide ABC transporter ATP-binding component"/>
    <property type="match status" value="1"/>
</dbReference>
<keyword evidence="4 6" id="KW-0067">ATP-binding</keyword>
<dbReference type="NCBIfam" id="TIGR01727">
    <property type="entry name" value="oligo_HPY"/>
    <property type="match status" value="1"/>
</dbReference>
<dbReference type="AlphaFoldDB" id="A0A9D2NZ97"/>
<dbReference type="GO" id="GO:0055085">
    <property type="term" value="P:transmembrane transport"/>
    <property type="evidence" value="ECO:0007669"/>
    <property type="project" value="UniProtKB-ARBA"/>
</dbReference>
<dbReference type="InterPro" id="IPR027417">
    <property type="entry name" value="P-loop_NTPase"/>
</dbReference>
<dbReference type="Proteomes" id="UP000823882">
    <property type="component" value="Unassembled WGS sequence"/>
</dbReference>
<feature type="domain" description="ABC transporter" evidence="5">
    <location>
        <begin position="8"/>
        <end position="256"/>
    </location>
</feature>
<dbReference type="Pfam" id="PF08352">
    <property type="entry name" value="oligo_HPY"/>
    <property type="match status" value="1"/>
</dbReference>
<dbReference type="InterPro" id="IPR017871">
    <property type="entry name" value="ABC_transporter-like_CS"/>
</dbReference>
<accession>A0A9D2NZ97</accession>
<dbReference type="SUPFAM" id="SSF52540">
    <property type="entry name" value="P-loop containing nucleoside triphosphate hydrolases"/>
    <property type="match status" value="1"/>
</dbReference>
<evidence type="ECO:0000313" key="7">
    <source>
        <dbReference type="Proteomes" id="UP000823882"/>
    </source>
</evidence>
<comment type="caution">
    <text evidence="6">The sequence shown here is derived from an EMBL/GenBank/DDBJ whole genome shotgun (WGS) entry which is preliminary data.</text>
</comment>
<dbReference type="GO" id="GO:0016887">
    <property type="term" value="F:ATP hydrolysis activity"/>
    <property type="evidence" value="ECO:0007669"/>
    <property type="project" value="InterPro"/>
</dbReference>
<reference evidence="6" key="1">
    <citation type="journal article" date="2021" name="PeerJ">
        <title>Extensive microbial diversity within the chicken gut microbiome revealed by metagenomics and culture.</title>
        <authorList>
            <person name="Gilroy R."/>
            <person name="Ravi A."/>
            <person name="Getino M."/>
            <person name="Pursley I."/>
            <person name="Horton D.L."/>
            <person name="Alikhan N.F."/>
            <person name="Baker D."/>
            <person name="Gharbi K."/>
            <person name="Hall N."/>
            <person name="Watson M."/>
            <person name="Adriaenssens E.M."/>
            <person name="Foster-Nyarko E."/>
            <person name="Jarju S."/>
            <person name="Secka A."/>
            <person name="Antonio M."/>
            <person name="Oren A."/>
            <person name="Chaudhuri R.R."/>
            <person name="La Ragione R."/>
            <person name="Hildebrand F."/>
            <person name="Pallen M.J."/>
        </authorList>
    </citation>
    <scope>NUCLEOTIDE SEQUENCE</scope>
    <source>
        <strain evidence="6">CHK186-1790</strain>
    </source>
</reference>
<dbReference type="PROSITE" id="PS00211">
    <property type="entry name" value="ABC_TRANSPORTER_1"/>
    <property type="match status" value="1"/>
</dbReference>
<evidence type="ECO:0000313" key="6">
    <source>
        <dbReference type="EMBL" id="HJC40534.1"/>
    </source>
</evidence>
<proteinExistence type="inferred from homology"/>
<protein>
    <submittedName>
        <fullName evidence="6">ATP-binding cassette domain-containing protein</fullName>
    </submittedName>
</protein>
<dbReference type="EMBL" id="DWWJ01000062">
    <property type="protein sequence ID" value="HJC40534.1"/>
    <property type="molecule type" value="Genomic_DNA"/>
</dbReference>
<dbReference type="InterPro" id="IPR013563">
    <property type="entry name" value="Oligopep_ABC_C"/>
</dbReference>
<evidence type="ECO:0000256" key="2">
    <source>
        <dbReference type="ARBA" id="ARBA00022448"/>
    </source>
</evidence>
<gene>
    <name evidence="6" type="ORF">H9701_03145</name>
</gene>
<dbReference type="GO" id="GO:0015833">
    <property type="term" value="P:peptide transport"/>
    <property type="evidence" value="ECO:0007669"/>
    <property type="project" value="InterPro"/>
</dbReference>
<keyword evidence="2" id="KW-0813">Transport</keyword>
<name>A0A9D2NZ97_9FIRM</name>
<reference evidence="6" key="2">
    <citation type="submission" date="2021-04" db="EMBL/GenBank/DDBJ databases">
        <authorList>
            <person name="Gilroy R."/>
        </authorList>
    </citation>
    <scope>NUCLEOTIDE SEQUENCE</scope>
    <source>
        <strain evidence="6">CHK186-1790</strain>
    </source>
</reference>
<dbReference type="InterPro" id="IPR003439">
    <property type="entry name" value="ABC_transporter-like_ATP-bd"/>
</dbReference>
<evidence type="ECO:0000256" key="3">
    <source>
        <dbReference type="ARBA" id="ARBA00022741"/>
    </source>
</evidence>
<dbReference type="CDD" id="cd03257">
    <property type="entry name" value="ABC_NikE_OppD_transporters"/>
    <property type="match status" value="1"/>
</dbReference>
<dbReference type="InterPro" id="IPR050319">
    <property type="entry name" value="ABC_transp_ATP-bind"/>
</dbReference>
<organism evidence="6 7">
    <name type="scientific">Candidatus Intestinimonas pullistercoris</name>
    <dbReference type="NCBI Taxonomy" id="2838623"/>
    <lineage>
        <taxon>Bacteria</taxon>
        <taxon>Bacillati</taxon>
        <taxon>Bacillota</taxon>
        <taxon>Clostridia</taxon>
        <taxon>Eubacteriales</taxon>
        <taxon>Intestinimonas</taxon>
    </lineage>
</organism>
<dbReference type="Gene3D" id="3.40.50.300">
    <property type="entry name" value="P-loop containing nucleotide triphosphate hydrolases"/>
    <property type="match status" value="1"/>
</dbReference>
<evidence type="ECO:0000256" key="4">
    <source>
        <dbReference type="ARBA" id="ARBA00022840"/>
    </source>
</evidence>
<dbReference type="InterPro" id="IPR003593">
    <property type="entry name" value="AAA+_ATPase"/>
</dbReference>
<evidence type="ECO:0000259" key="5">
    <source>
        <dbReference type="PROSITE" id="PS50893"/>
    </source>
</evidence>
<dbReference type="Pfam" id="PF00005">
    <property type="entry name" value="ABC_tran"/>
    <property type="match status" value="1"/>
</dbReference>
<dbReference type="PROSITE" id="PS50893">
    <property type="entry name" value="ABC_TRANSPORTER_2"/>
    <property type="match status" value="1"/>
</dbReference>
<dbReference type="GO" id="GO:0005524">
    <property type="term" value="F:ATP binding"/>
    <property type="evidence" value="ECO:0007669"/>
    <property type="project" value="UniProtKB-KW"/>
</dbReference>
<dbReference type="PANTHER" id="PTHR43776">
    <property type="entry name" value="TRANSPORT ATP-BINDING PROTEIN"/>
    <property type="match status" value="1"/>
</dbReference>
<keyword evidence="3" id="KW-0547">Nucleotide-binding</keyword>
<dbReference type="PANTHER" id="PTHR43776:SF8">
    <property type="entry name" value="ABC TRANSPORTER, ATP-BINDING PROTEIN"/>
    <property type="match status" value="1"/>
</dbReference>
<evidence type="ECO:0000256" key="1">
    <source>
        <dbReference type="ARBA" id="ARBA00005417"/>
    </source>
</evidence>
<dbReference type="SMART" id="SM00382">
    <property type="entry name" value="AAA"/>
    <property type="match status" value="1"/>
</dbReference>
<comment type="similarity">
    <text evidence="1">Belongs to the ABC transporter superfamily.</text>
</comment>